<dbReference type="InterPro" id="IPR031148">
    <property type="entry name" value="Plexin"/>
</dbReference>
<dbReference type="Pfam" id="PF08337">
    <property type="entry name" value="Plexin_cytopl"/>
    <property type="match status" value="1"/>
</dbReference>
<dbReference type="Pfam" id="PF20170">
    <property type="entry name" value="Plexin_RBD"/>
    <property type="match status" value="1"/>
</dbReference>
<dbReference type="GO" id="GO:0002116">
    <property type="term" value="C:semaphorin receptor complex"/>
    <property type="evidence" value="ECO:0007669"/>
    <property type="project" value="TreeGrafter"/>
</dbReference>
<dbReference type="PANTHER" id="PTHR22625:SF44">
    <property type="entry name" value="PLEXIN-B"/>
    <property type="match status" value="1"/>
</dbReference>
<name>A0AAD9KL73_RIDPI</name>
<dbReference type="SUPFAM" id="SSF48350">
    <property type="entry name" value="GTPase activation domain, GAP"/>
    <property type="match status" value="1"/>
</dbReference>
<feature type="domain" description="IPT/TIG" evidence="2">
    <location>
        <begin position="239"/>
        <end position="327"/>
    </location>
</feature>
<dbReference type="GO" id="GO:0050772">
    <property type="term" value="P:positive regulation of axonogenesis"/>
    <property type="evidence" value="ECO:0007669"/>
    <property type="project" value="TreeGrafter"/>
</dbReference>
<feature type="transmembrane region" description="Helical" evidence="1">
    <location>
        <begin position="343"/>
        <end position="366"/>
    </location>
</feature>
<evidence type="ECO:0000256" key="1">
    <source>
        <dbReference type="SAM" id="Phobius"/>
    </source>
</evidence>
<keyword evidence="1" id="KW-0472">Membrane</keyword>
<dbReference type="PANTHER" id="PTHR22625">
    <property type="entry name" value="PLEXIN"/>
    <property type="match status" value="1"/>
</dbReference>
<accession>A0AAD9KL73</accession>
<dbReference type="InterPro" id="IPR013548">
    <property type="entry name" value="Plexin_cytoplasmic_RasGAP_dom"/>
</dbReference>
<dbReference type="GO" id="GO:0017154">
    <property type="term" value="F:semaphorin receptor activity"/>
    <property type="evidence" value="ECO:0007669"/>
    <property type="project" value="InterPro"/>
</dbReference>
<dbReference type="InterPro" id="IPR013783">
    <property type="entry name" value="Ig-like_fold"/>
</dbReference>
<dbReference type="GO" id="GO:0005886">
    <property type="term" value="C:plasma membrane"/>
    <property type="evidence" value="ECO:0007669"/>
    <property type="project" value="TreeGrafter"/>
</dbReference>
<dbReference type="GO" id="GO:0007162">
    <property type="term" value="P:negative regulation of cell adhesion"/>
    <property type="evidence" value="ECO:0007669"/>
    <property type="project" value="TreeGrafter"/>
</dbReference>
<feature type="domain" description="IPT/TIG" evidence="2">
    <location>
        <begin position="42"/>
        <end position="128"/>
    </location>
</feature>
<dbReference type="Gene3D" id="1.10.506.10">
    <property type="entry name" value="GTPase Activation - p120gap, domain 1"/>
    <property type="match status" value="1"/>
</dbReference>
<dbReference type="InterPro" id="IPR046800">
    <property type="entry name" value="Plexin_RBD"/>
</dbReference>
<dbReference type="Pfam" id="PF01833">
    <property type="entry name" value="TIG"/>
    <property type="match status" value="3"/>
</dbReference>
<protein>
    <recommendedName>
        <fullName evidence="2">IPT/TIG domain-containing protein</fullName>
    </recommendedName>
</protein>
<feature type="domain" description="IPT/TIG" evidence="2">
    <location>
        <begin position="130"/>
        <end position="226"/>
    </location>
</feature>
<dbReference type="GO" id="GO:0008360">
    <property type="term" value="P:regulation of cell shape"/>
    <property type="evidence" value="ECO:0007669"/>
    <property type="project" value="TreeGrafter"/>
</dbReference>
<evidence type="ECO:0000313" key="3">
    <source>
        <dbReference type="EMBL" id="KAK2173189.1"/>
    </source>
</evidence>
<proteinExistence type="predicted"/>
<dbReference type="AlphaFoldDB" id="A0AAD9KL73"/>
<dbReference type="Gene3D" id="2.60.40.10">
    <property type="entry name" value="Immunoglobulins"/>
    <property type="match status" value="3"/>
</dbReference>
<dbReference type="EMBL" id="JAODUO010000894">
    <property type="protein sequence ID" value="KAK2173189.1"/>
    <property type="molecule type" value="Genomic_DNA"/>
</dbReference>
<evidence type="ECO:0000259" key="2">
    <source>
        <dbReference type="SMART" id="SM00429"/>
    </source>
</evidence>
<keyword evidence="4" id="KW-1185">Reference proteome</keyword>
<gene>
    <name evidence="3" type="ORF">NP493_894g00040</name>
</gene>
<evidence type="ECO:0000313" key="4">
    <source>
        <dbReference type="Proteomes" id="UP001209878"/>
    </source>
</evidence>
<dbReference type="Gene3D" id="3.10.20.90">
    <property type="entry name" value="Phosphatidylinositol 3-kinase Catalytic Subunit, Chain A, domain 1"/>
    <property type="match status" value="1"/>
</dbReference>
<dbReference type="InterPro" id="IPR008936">
    <property type="entry name" value="Rho_GTPase_activation_prot"/>
</dbReference>
<sequence>MLWFSCRIVCQTVAVSRPMNITVVVSLDQSSTPYAQQFSYQNPEVMSLSPKVGPKSGGTRLTIQGKKLNTGSSLRVILGDTNCTVIGPVASTLIHCVTPAVNSPLNTSVRVKFDNTIRSLSRDLFKFTEDPNVTRIHPLTTFHAGGRTVTVEGFYFTSVQQPQMFVKQKDTKSNLTNCDVLSAERMTCPFPALATDHRLRRSTANSQPSVGFVMDGVKSVRDLSAYFPDVHSSVKVVANPVYNKFKNGRKVYKGEALVLQGKNLNAASEPSDVKVTIGKSQCKVKSLTQDSLLCTPPDKQPPGVTAGHEDTNKLPEVVVVVGNLEYELGELEYQQPVNQGNELWIIGVALGGGILITIIIVILIIYKRKSTYAERQFKKMQIQLDTLESNVRNECKQAFAELQTEVSDFTSDLNAKGVPFWDFRTYTFKVLFPSYNDHPILHSTPPSVTTTFGGTDQALGQFNQLLNSKQFLLIFIRTLEEQKSFMIRDKALVASLLMVVLQDKMEYATDILKALLNELIDRSVEKKNPKLMFRRTESVVEKLLTNWMSLCMYDYLKKHAGKTMFMLYKSIKHQTEKGPVDAITSEAKYSLSEDRLLREKIDFNTLTVELTTESCREPVMCKVLDCDTITQAKQKSLDAIYRNTPFSVRPSIYDVELEIKHKMKRVNTLAHYHIPDHSEMTLVRKQDNNEGVRKVHGRLEITSGSTLNAVVEVEDGVKVWHLVGLHANCSQLITLAT</sequence>
<dbReference type="Proteomes" id="UP001209878">
    <property type="component" value="Unassembled WGS sequence"/>
</dbReference>
<comment type="caution">
    <text evidence="3">The sequence shown here is derived from an EMBL/GenBank/DDBJ whole genome shotgun (WGS) entry which is preliminary data.</text>
</comment>
<keyword evidence="1" id="KW-0812">Transmembrane</keyword>
<keyword evidence="1" id="KW-1133">Transmembrane helix</keyword>
<dbReference type="GO" id="GO:0030334">
    <property type="term" value="P:regulation of cell migration"/>
    <property type="evidence" value="ECO:0007669"/>
    <property type="project" value="TreeGrafter"/>
</dbReference>
<organism evidence="3 4">
    <name type="scientific">Ridgeia piscesae</name>
    <name type="common">Tubeworm</name>
    <dbReference type="NCBI Taxonomy" id="27915"/>
    <lineage>
        <taxon>Eukaryota</taxon>
        <taxon>Metazoa</taxon>
        <taxon>Spiralia</taxon>
        <taxon>Lophotrochozoa</taxon>
        <taxon>Annelida</taxon>
        <taxon>Polychaeta</taxon>
        <taxon>Sedentaria</taxon>
        <taxon>Canalipalpata</taxon>
        <taxon>Sabellida</taxon>
        <taxon>Siboglinidae</taxon>
        <taxon>Ridgeia</taxon>
    </lineage>
</organism>
<dbReference type="InterPro" id="IPR014756">
    <property type="entry name" value="Ig_E-set"/>
</dbReference>
<dbReference type="SMART" id="SM00429">
    <property type="entry name" value="IPT"/>
    <property type="match status" value="3"/>
</dbReference>
<reference evidence="3" key="1">
    <citation type="journal article" date="2023" name="Mol. Biol. Evol.">
        <title>Third-Generation Sequencing Reveals the Adaptive Role of the Epigenome in Three Deep-Sea Polychaetes.</title>
        <authorList>
            <person name="Perez M."/>
            <person name="Aroh O."/>
            <person name="Sun Y."/>
            <person name="Lan Y."/>
            <person name="Juniper S.K."/>
            <person name="Young C.R."/>
            <person name="Angers B."/>
            <person name="Qian P.Y."/>
        </authorList>
    </citation>
    <scope>NUCLEOTIDE SEQUENCE</scope>
    <source>
        <strain evidence="3">R07B-5</strain>
    </source>
</reference>
<dbReference type="SUPFAM" id="SSF81296">
    <property type="entry name" value="E set domains"/>
    <property type="match status" value="2"/>
</dbReference>
<dbReference type="InterPro" id="IPR002909">
    <property type="entry name" value="IPT_dom"/>
</dbReference>